<sequence>MSEKTITDGLFALKDENYRRFHAKLIPDIPIDNIIGVRTPVLRKYAKEVAKLPEANIFLESLPHIYYEENNLHGALLSLLYPKDIIAFMEQLERFLPYVDNWATCDMLSPKIFKKHLPYVYERVQKWLQSDAVYTIRFGIVTLLGFYLDNAFEPEMLQLVANVRSEEYYVNMAVAWYFSMALVKQYDATLPYIQNRVLEPWTHNKSIQKAIESRRIPQETKAYLRGLKIR</sequence>
<organism evidence="1 2">
    <name type="scientific">Roseburia faecis</name>
    <dbReference type="NCBI Taxonomy" id="301302"/>
    <lineage>
        <taxon>Bacteria</taxon>
        <taxon>Bacillati</taxon>
        <taxon>Bacillota</taxon>
        <taxon>Clostridia</taxon>
        <taxon>Lachnospirales</taxon>
        <taxon>Lachnospiraceae</taxon>
        <taxon>Roseburia</taxon>
    </lineage>
</organism>
<dbReference type="EMBL" id="CYXV01000002">
    <property type="protein sequence ID" value="CUM80319.1"/>
    <property type="molecule type" value="Genomic_DNA"/>
</dbReference>
<dbReference type="PANTHER" id="PTHR34070:SF1">
    <property type="entry name" value="DNA ALKYLATION REPAIR PROTEIN"/>
    <property type="match status" value="1"/>
</dbReference>
<evidence type="ECO:0000313" key="2">
    <source>
        <dbReference type="Proteomes" id="UP000095495"/>
    </source>
</evidence>
<gene>
    <name evidence="1" type="ORF">ERS852420_00801</name>
</gene>
<dbReference type="Proteomes" id="UP000095495">
    <property type="component" value="Unassembled WGS sequence"/>
</dbReference>
<dbReference type="SUPFAM" id="SSF48371">
    <property type="entry name" value="ARM repeat"/>
    <property type="match status" value="1"/>
</dbReference>
<dbReference type="CDD" id="cd06561">
    <property type="entry name" value="AlkD_like"/>
    <property type="match status" value="1"/>
</dbReference>
<reference evidence="1 2" key="1">
    <citation type="submission" date="2015-09" db="EMBL/GenBank/DDBJ databases">
        <authorList>
            <consortium name="Pathogen Informatics"/>
        </authorList>
    </citation>
    <scope>NUCLEOTIDE SEQUENCE [LARGE SCALE GENOMIC DNA]</scope>
    <source>
        <strain evidence="1 2">2789STDY5608863</strain>
    </source>
</reference>
<accession>A0A173RRV2</accession>
<dbReference type="AlphaFoldDB" id="A0A173RRV2"/>
<dbReference type="InterPro" id="IPR014825">
    <property type="entry name" value="DNA_alkylation"/>
</dbReference>
<protein>
    <submittedName>
        <fullName evidence="1">DNA alkylation repair enzyme</fullName>
    </submittedName>
</protein>
<dbReference type="InterPro" id="IPR016024">
    <property type="entry name" value="ARM-type_fold"/>
</dbReference>
<dbReference type="PANTHER" id="PTHR34070">
    <property type="entry name" value="ARMADILLO-TYPE FOLD"/>
    <property type="match status" value="1"/>
</dbReference>
<dbReference type="RefSeq" id="WP_055261508.1">
    <property type="nucleotide sequence ID" value="NZ_CP184331.1"/>
</dbReference>
<evidence type="ECO:0000313" key="1">
    <source>
        <dbReference type="EMBL" id="CUM80319.1"/>
    </source>
</evidence>
<name>A0A173RRV2_9FIRM</name>
<dbReference type="Gene3D" id="1.25.10.90">
    <property type="match status" value="1"/>
</dbReference>
<dbReference type="Pfam" id="PF08713">
    <property type="entry name" value="DNA_alkylation"/>
    <property type="match status" value="1"/>
</dbReference>
<proteinExistence type="predicted"/>